<name>A0AAD3Y3P0_NEPGR</name>
<evidence type="ECO:0000313" key="2">
    <source>
        <dbReference type="Proteomes" id="UP001279734"/>
    </source>
</evidence>
<dbReference type="AlphaFoldDB" id="A0AAD3Y3P0"/>
<reference evidence="1" key="1">
    <citation type="submission" date="2023-05" db="EMBL/GenBank/DDBJ databases">
        <title>Nepenthes gracilis genome sequencing.</title>
        <authorList>
            <person name="Fukushima K."/>
        </authorList>
    </citation>
    <scope>NUCLEOTIDE SEQUENCE</scope>
    <source>
        <strain evidence="1">SING2019-196</strain>
    </source>
</reference>
<protein>
    <submittedName>
        <fullName evidence="1">Uncharacterized protein</fullName>
    </submittedName>
</protein>
<organism evidence="1 2">
    <name type="scientific">Nepenthes gracilis</name>
    <name type="common">Slender pitcher plant</name>
    <dbReference type="NCBI Taxonomy" id="150966"/>
    <lineage>
        <taxon>Eukaryota</taxon>
        <taxon>Viridiplantae</taxon>
        <taxon>Streptophyta</taxon>
        <taxon>Embryophyta</taxon>
        <taxon>Tracheophyta</taxon>
        <taxon>Spermatophyta</taxon>
        <taxon>Magnoliopsida</taxon>
        <taxon>eudicotyledons</taxon>
        <taxon>Gunneridae</taxon>
        <taxon>Pentapetalae</taxon>
        <taxon>Caryophyllales</taxon>
        <taxon>Nepenthaceae</taxon>
        <taxon>Nepenthes</taxon>
    </lineage>
</organism>
<evidence type="ECO:0000313" key="1">
    <source>
        <dbReference type="EMBL" id="GMH28332.1"/>
    </source>
</evidence>
<gene>
    <name evidence="1" type="ORF">Nepgr_030175</name>
</gene>
<dbReference type="EMBL" id="BSYO01000034">
    <property type="protein sequence ID" value="GMH28332.1"/>
    <property type="molecule type" value="Genomic_DNA"/>
</dbReference>
<dbReference type="Proteomes" id="UP001279734">
    <property type="component" value="Unassembled WGS sequence"/>
</dbReference>
<accession>A0AAD3Y3P0</accession>
<keyword evidence="2" id="KW-1185">Reference proteome</keyword>
<sequence length="163" mass="18182">MLDLIYQIGESHISLNGEAACDKANCRTKCIEHSVMHTDEYRGEILHADSCLFLGFPSIKSFEKNQALCLTCNPGTKEGPNFPSFVHCSQPSFIFYLSYNYPSFFYYLQASPLGLYLSPADTGPPYLVPLFAFVRATSRPDSITSCTLALTTIYIGIGITWEH</sequence>
<comment type="caution">
    <text evidence="1">The sequence shown here is derived from an EMBL/GenBank/DDBJ whole genome shotgun (WGS) entry which is preliminary data.</text>
</comment>
<proteinExistence type="predicted"/>